<dbReference type="AlphaFoldDB" id="A0A348AMB1"/>
<keyword evidence="1" id="KW-1133">Transmembrane helix</keyword>
<organism evidence="2 3">
    <name type="scientific">Methylomusa anaerophila</name>
    <dbReference type="NCBI Taxonomy" id="1930071"/>
    <lineage>
        <taxon>Bacteria</taxon>
        <taxon>Bacillati</taxon>
        <taxon>Bacillota</taxon>
        <taxon>Negativicutes</taxon>
        <taxon>Selenomonadales</taxon>
        <taxon>Sporomusaceae</taxon>
        <taxon>Methylomusa</taxon>
    </lineage>
</organism>
<accession>A0A348AMB1</accession>
<keyword evidence="3" id="KW-1185">Reference proteome</keyword>
<evidence type="ECO:0000313" key="2">
    <source>
        <dbReference type="EMBL" id="BBB92209.1"/>
    </source>
</evidence>
<keyword evidence="1" id="KW-0812">Transmembrane</keyword>
<reference evidence="2 3" key="1">
    <citation type="journal article" date="2018" name="Int. J. Syst. Evol. Microbiol.">
        <title>Methylomusa anaerophila gen. nov., sp. nov., an anaerobic methanol-utilizing bacterium isolated from a microbial fuel cell.</title>
        <authorList>
            <person name="Amano N."/>
            <person name="Yamamuro A."/>
            <person name="Miyahara M."/>
            <person name="Kouzuma A."/>
            <person name="Abe T."/>
            <person name="Watanabe K."/>
        </authorList>
    </citation>
    <scope>NUCLEOTIDE SEQUENCE [LARGE SCALE GENOMIC DNA]</scope>
    <source>
        <strain evidence="2 3">MMFC1</strain>
    </source>
</reference>
<dbReference type="Proteomes" id="UP000276437">
    <property type="component" value="Chromosome"/>
</dbReference>
<evidence type="ECO:0000256" key="1">
    <source>
        <dbReference type="SAM" id="Phobius"/>
    </source>
</evidence>
<evidence type="ECO:0000313" key="3">
    <source>
        <dbReference type="Proteomes" id="UP000276437"/>
    </source>
</evidence>
<gene>
    <name evidence="2" type="ORF">MAMMFC1_02894</name>
</gene>
<protein>
    <submittedName>
        <fullName evidence="2">Uncharacterized protein</fullName>
    </submittedName>
</protein>
<feature type="transmembrane region" description="Helical" evidence="1">
    <location>
        <begin position="12"/>
        <end position="32"/>
    </location>
</feature>
<dbReference type="EMBL" id="AP018449">
    <property type="protein sequence ID" value="BBB92209.1"/>
    <property type="molecule type" value="Genomic_DNA"/>
</dbReference>
<dbReference type="KEGG" id="mana:MAMMFC1_02894"/>
<keyword evidence="1" id="KW-0472">Membrane</keyword>
<sequence length="40" mass="4540">MEWCSGLPLLRFVMGAVLIVGVLFMAPVIWSFSKDFLHLD</sequence>
<proteinExistence type="predicted"/>
<name>A0A348AMB1_9FIRM</name>